<keyword evidence="2 6" id="KW-0479">Metal-binding</keyword>
<dbReference type="NCBIfam" id="TIGR00633">
    <property type="entry name" value="xth"/>
    <property type="match status" value="1"/>
</dbReference>
<evidence type="ECO:0000313" key="9">
    <source>
        <dbReference type="EMBL" id="AHE99754.1"/>
    </source>
</evidence>
<feature type="binding site" evidence="6">
    <location>
        <position position="150"/>
    </location>
    <ligand>
        <name>Mg(2+)</name>
        <dbReference type="ChEBI" id="CHEBI:18420"/>
        <label>1</label>
    </ligand>
</feature>
<evidence type="ECO:0000256" key="7">
    <source>
        <dbReference type="PIRSR" id="PIRSR604808-3"/>
    </source>
</evidence>
<feature type="site" description="Transition state stabilizer" evidence="7">
    <location>
        <position position="150"/>
    </location>
</feature>
<dbReference type="FunFam" id="3.60.10.10:FF:000026">
    <property type="entry name" value="Exodeoxyribonuclease III"/>
    <property type="match status" value="1"/>
</dbReference>
<feature type="binding site" evidence="6">
    <location>
        <position position="246"/>
    </location>
    <ligand>
        <name>Mg(2+)</name>
        <dbReference type="ChEBI" id="CHEBI:18420"/>
        <label>1</label>
    </ligand>
</feature>
<dbReference type="GO" id="GO:0046872">
    <property type="term" value="F:metal ion binding"/>
    <property type="evidence" value="ECO:0007669"/>
    <property type="project" value="UniProtKB-KW"/>
</dbReference>
<keyword evidence="4 6" id="KW-0460">Magnesium</keyword>
<dbReference type="STRING" id="713585.THITH_17280"/>
<dbReference type="InterPro" id="IPR036691">
    <property type="entry name" value="Endo/exonu/phosph_ase_sf"/>
</dbReference>
<dbReference type="GO" id="GO:0006284">
    <property type="term" value="P:base-excision repair"/>
    <property type="evidence" value="ECO:0007669"/>
    <property type="project" value="TreeGrafter"/>
</dbReference>
<evidence type="ECO:0000256" key="1">
    <source>
        <dbReference type="ARBA" id="ARBA00007092"/>
    </source>
</evidence>
<dbReference type="Gene3D" id="3.60.10.10">
    <property type="entry name" value="Endonuclease/exonuclease/phosphatase"/>
    <property type="match status" value="1"/>
</dbReference>
<reference evidence="9 10" key="1">
    <citation type="submission" date="2013-12" db="EMBL/GenBank/DDBJ databases">
        <authorList>
            <consortium name="DOE Joint Genome Institute"/>
            <person name="Muyzer G."/>
            <person name="Huntemann M."/>
            <person name="Han J."/>
            <person name="Chen A."/>
            <person name="Kyrpides N."/>
            <person name="Mavromatis K."/>
            <person name="Markowitz V."/>
            <person name="Palaniappan K."/>
            <person name="Ivanova N."/>
            <person name="Schaumberg A."/>
            <person name="Pati A."/>
            <person name="Liolios K."/>
            <person name="Nordberg H.P."/>
            <person name="Cantor M.N."/>
            <person name="Hua S.X."/>
            <person name="Woyke T."/>
        </authorList>
    </citation>
    <scope>NUCLEOTIDE SEQUENCE [LARGE SCALE GENOMIC DNA]</scope>
    <source>
        <strain evidence="9 10">ARh 1</strain>
    </source>
</reference>
<feature type="binding site" evidence="6">
    <location>
        <position position="245"/>
    </location>
    <ligand>
        <name>Mg(2+)</name>
        <dbReference type="ChEBI" id="CHEBI:18420"/>
        <label>1</label>
    </ligand>
</feature>
<keyword evidence="3" id="KW-0378">Hydrolase</keyword>
<dbReference type="SUPFAM" id="SSF56219">
    <property type="entry name" value="DNase I-like"/>
    <property type="match status" value="1"/>
</dbReference>
<feature type="binding site" evidence="6">
    <location>
        <position position="7"/>
    </location>
    <ligand>
        <name>Mg(2+)</name>
        <dbReference type="ChEBI" id="CHEBI:18420"/>
        <label>1</label>
    </ligand>
</feature>
<organism evidence="9 10">
    <name type="scientific">Thioalkalivibrio paradoxus ARh 1</name>
    <dbReference type="NCBI Taxonomy" id="713585"/>
    <lineage>
        <taxon>Bacteria</taxon>
        <taxon>Pseudomonadati</taxon>
        <taxon>Pseudomonadota</taxon>
        <taxon>Gammaproteobacteria</taxon>
        <taxon>Chromatiales</taxon>
        <taxon>Ectothiorhodospiraceae</taxon>
        <taxon>Thioalkalivibrio</taxon>
    </lineage>
</organism>
<dbReference type="PROSITE" id="PS51435">
    <property type="entry name" value="AP_NUCLEASE_F1_4"/>
    <property type="match status" value="1"/>
</dbReference>
<dbReference type="GO" id="GO:0008311">
    <property type="term" value="F:double-stranded DNA 3'-5' DNA exonuclease activity"/>
    <property type="evidence" value="ECO:0007669"/>
    <property type="project" value="TreeGrafter"/>
</dbReference>
<feature type="active site" evidence="5">
    <location>
        <position position="108"/>
    </location>
</feature>
<dbReference type="Pfam" id="PF03372">
    <property type="entry name" value="Exo_endo_phos"/>
    <property type="match status" value="1"/>
</dbReference>
<evidence type="ECO:0000259" key="8">
    <source>
        <dbReference type="Pfam" id="PF03372"/>
    </source>
</evidence>
<dbReference type="Proteomes" id="UP000005289">
    <property type="component" value="Chromosome"/>
</dbReference>
<dbReference type="GO" id="GO:0008081">
    <property type="term" value="F:phosphoric diester hydrolase activity"/>
    <property type="evidence" value="ECO:0007669"/>
    <property type="project" value="TreeGrafter"/>
</dbReference>
<dbReference type="GO" id="GO:0003677">
    <property type="term" value="F:DNA binding"/>
    <property type="evidence" value="ECO:0007669"/>
    <property type="project" value="InterPro"/>
</dbReference>
<keyword evidence="10" id="KW-1185">Reference proteome</keyword>
<proteinExistence type="inferred from homology"/>
<dbReference type="InterPro" id="IPR020847">
    <property type="entry name" value="AP_endonuclease_F1_BS"/>
</dbReference>
<name>W0DMF4_9GAMM</name>
<gene>
    <name evidence="9" type="ORF">THITH_17280</name>
</gene>
<dbReference type="PANTHER" id="PTHR22748">
    <property type="entry name" value="AP ENDONUCLEASE"/>
    <property type="match status" value="1"/>
</dbReference>
<dbReference type="InterPro" id="IPR005135">
    <property type="entry name" value="Endo/exonuclease/phosphatase"/>
</dbReference>
<feature type="active site" description="Proton acceptor" evidence="5">
    <location>
        <position position="246"/>
    </location>
</feature>
<feature type="active site" description="Proton donor/acceptor" evidence="5">
    <location>
        <position position="148"/>
    </location>
</feature>
<dbReference type="GO" id="GO:0003906">
    <property type="term" value="F:DNA-(apurinic or apyrimidinic site) endonuclease activity"/>
    <property type="evidence" value="ECO:0007669"/>
    <property type="project" value="TreeGrafter"/>
</dbReference>
<evidence type="ECO:0000256" key="3">
    <source>
        <dbReference type="ARBA" id="ARBA00022801"/>
    </source>
</evidence>
<comment type="cofactor">
    <cofactor evidence="6">
        <name>Mg(2+)</name>
        <dbReference type="ChEBI" id="CHEBI:18420"/>
    </cofactor>
    <cofactor evidence="6">
        <name>Mn(2+)</name>
        <dbReference type="ChEBI" id="CHEBI:29035"/>
    </cofactor>
    <text evidence="6">Probably binds two magnesium or manganese ions per subunit.</text>
</comment>
<dbReference type="RefSeq" id="WP_006746638.1">
    <property type="nucleotide sequence ID" value="NZ_CP007029.1"/>
</dbReference>
<protein>
    <submittedName>
        <fullName evidence="9">Catabolite repression control protein</fullName>
    </submittedName>
</protein>
<evidence type="ECO:0000256" key="6">
    <source>
        <dbReference type="PIRSR" id="PIRSR604808-2"/>
    </source>
</evidence>
<accession>W0DMF4</accession>
<feature type="binding site" evidence="6">
    <location>
        <position position="148"/>
    </location>
    <ligand>
        <name>Mg(2+)</name>
        <dbReference type="ChEBI" id="CHEBI:18420"/>
        <label>1</label>
    </ligand>
</feature>
<dbReference type="EMBL" id="CP007029">
    <property type="protein sequence ID" value="AHE99754.1"/>
    <property type="molecule type" value="Genomic_DNA"/>
</dbReference>
<evidence type="ECO:0000256" key="5">
    <source>
        <dbReference type="PIRSR" id="PIRSR604808-1"/>
    </source>
</evidence>
<evidence type="ECO:0000313" key="10">
    <source>
        <dbReference type="Proteomes" id="UP000005289"/>
    </source>
</evidence>
<sequence>MRVLSLNANGIRAAARKGFFDWLPQSGADIVCIQETKAQIEQLADPVFHPDGYHSAYVDAEKRGYSGVAIYSRMQPDAVITHLGFEEADLEGRYVEMRFGNLSVASLYLPSGSSGDHRQESKWRFLDFFLPWLAERAADGREWLICGDWNIAHREIDLKNWKANQKNSGFLPEERAFLDRVFGELGLVDVFRSLDPRPEQYTWWSNRGQAWAKNVGWRIDYQIATPGLAATARDPVIYKDQRFSDHAPFWIDYGYSPASGRAESELAASG</sequence>
<dbReference type="PROSITE" id="PS00726">
    <property type="entry name" value="AP_NUCLEASE_F1_1"/>
    <property type="match status" value="1"/>
</dbReference>
<dbReference type="PANTHER" id="PTHR22748:SF6">
    <property type="entry name" value="DNA-(APURINIC OR APYRIMIDINIC SITE) ENDONUCLEASE"/>
    <property type="match status" value="1"/>
</dbReference>
<dbReference type="CDD" id="cd10281">
    <property type="entry name" value="Nape_like_AP-endo"/>
    <property type="match status" value="1"/>
</dbReference>
<dbReference type="AlphaFoldDB" id="W0DMF4"/>
<feature type="domain" description="Endonuclease/exonuclease/phosphatase" evidence="8">
    <location>
        <begin position="4"/>
        <end position="246"/>
    </location>
</feature>
<dbReference type="OrthoDB" id="9803914at2"/>
<dbReference type="KEGG" id="tti:THITH_17280"/>
<evidence type="ECO:0000256" key="4">
    <source>
        <dbReference type="ARBA" id="ARBA00022842"/>
    </source>
</evidence>
<feature type="site" description="Important for catalytic activity" evidence="7">
    <location>
        <position position="220"/>
    </location>
</feature>
<comment type="similarity">
    <text evidence="1">Belongs to the DNA repair enzymes AP/ExoA family.</text>
</comment>
<dbReference type="NCBIfam" id="TIGR00195">
    <property type="entry name" value="exoDNase_III"/>
    <property type="match status" value="1"/>
</dbReference>
<dbReference type="HOGENOM" id="CLU_027539_3_0_6"/>
<feature type="site" description="Interaction with DNA substrate" evidence="7">
    <location>
        <position position="246"/>
    </location>
</feature>
<evidence type="ECO:0000256" key="2">
    <source>
        <dbReference type="ARBA" id="ARBA00022723"/>
    </source>
</evidence>
<keyword evidence="6" id="KW-0464">Manganese</keyword>
<feature type="binding site" evidence="6">
    <location>
        <position position="35"/>
    </location>
    <ligand>
        <name>Mg(2+)</name>
        <dbReference type="ChEBI" id="CHEBI:18420"/>
        <label>1</label>
    </ligand>
</feature>
<dbReference type="InterPro" id="IPR004808">
    <property type="entry name" value="AP_endonuc_1"/>
</dbReference>